<dbReference type="PANTHER" id="PTHR33361:SF2">
    <property type="entry name" value="DUF885 DOMAIN-CONTAINING PROTEIN"/>
    <property type="match status" value="1"/>
</dbReference>
<name>A0A285QCZ0_9SPHN</name>
<proteinExistence type="predicted"/>
<evidence type="ECO:0000313" key="2">
    <source>
        <dbReference type="Proteomes" id="UP000219494"/>
    </source>
</evidence>
<dbReference type="EMBL" id="OBMI01000001">
    <property type="protein sequence ID" value="SOB79696.1"/>
    <property type="molecule type" value="Genomic_DNA"/>
</dbReference>
<sequence>MDRRQFLAAGTATGALSVLPVATHAQATAANGDAQLNAAFDKVFQTALSYSPELATSLGFDKGPNAAAKRKLSDRSLAARKAGLARTKAGIALIEGVPEAGLSPNAKLNREVVLYSLRSQTVGQDRFGVDSPQRPFVITQQGGSYFSTPDFLNSAHTIITAEDAEAYLARTQAFATALDQDSEVQAEQGARGYLAPDFSLDLALGQMAALRRPAPADNTLTQSIARRTAERKLAGDWAARCTKIVEQAVYPALDRQIALVRKLRAGARSSAGLWDVPQGAALYAAALEQATTTKFTPDEVHQLGLAQVAEISAQLNQILKGQGLTQGTVGARLTALNAQASQLYADTPAGRAELIRGLNEGNAAMQAKLAQAFNNPPNAPLDIRAVPVEIQDGASNGYYNRAALDGSRPAIYWINLKSVADWPKYTLPSLTYHEGVPGHHLQITIAQASDQPLLRKVGGFSAYSEGWALYAEQVADELGGYATPLEKAGYLQSFLFRAARLVVDTGIHHKRWTREQATDYMVATTGFARPRSQREVERYCTMAGQACSYKVGHIAWLRARENAKKIAGAKYDVKYFHDVLQSGAVPLTILERLVEERARAIA</sequence>
<gene>
    <name evidence="1" type="ORF">SAMN06297144_0685</name>
</gene>
<dbReference type="PANTHER" id="PTHR33361">
    <property type="entry name" value="GLR0591 PROTEIN"/>
    <property type="match status" value="1"/>
</dbReference>
<dbReference type="InterPro" id="IPR006311">
    <property type="entry name" value="TAT_signal"/>
</dbReference>
<dbReference type="AlphaFoldDB" id="A0A285QCZ0"/>
<accession>A0A285QCZ0</accession>
<evidence type="ECO:0000313" key="1">
    <source>
        <dbReference type="EMBL" id="SOB79696.1"/>
    </source>
</evidence>
<organism evidence="1 2">
    <name type="scientific">Sphingomonas guangdongensis</name>
    <dbReference type="NCBI Taxonomy" id="1141890"/>
    <lineage>
        <taxon>Bacteria</taxon>
        <taxon>Pseudomonadati</taxon>
        <taxon>Pseudomonadota</taxon>
        <taxon>Alphaproteobacteria</taxon>
        <taxon>Sphingomonadales</taxon>
        <taxon>Sphingomonadaceae</taxon>
        <taxon>Sphingomonas</taxon>
    </lineage>
</organism>
<keyword evidence="2" id="KW-1185">Reference proteome</keyword>
<protein>
    <submittedName>
        <fullName evidence="1">Uncharacterized conserved protein, DUF885 familyt</fullName>
    </submittedName>
</protein>
<dbReference type="Pfam" id="PF05960">
    <property type="entry name" value="DUF885"/>
    <property type="match status" value="1"/>
</dbReference>
<dbReference type="PROSITE" id="PS51318">
    <property type="entry name" value="TAT"/>
    <property type="match status" value="1"/>
</dbReference>
<dbReference type="OrthoDB" id="9763405at2"/>
<dbReference type="RefSeq" id="WP_097062551.1">
    <property type="nucleotide sequence ID" value="NZ_OBMI01000001.1"/>
</dbReference>
<reference evidence="1 2" key="1">
    <citation type="submission" date="2017-07" db="EMBL/GenBank/DDBJ databases">
        <authorList>
            <person name="Sun Z.S."/>
            <person name="Albrecht U."/>
            <person name="Echele G."/>
            <person name="Lee C.C."/>
        </authorList>
    </citation>
    <scope>NUCLEOTIDE SEQUENCE [LARGE SCALE GENOMIC DNA]</scope>
    <source>
        <strain evidence="1 2">CGMCC 1.12672</strain>
    </source>
</reference>
<dbReference type="InterPro" id="IPR010281">
    <property type="entry name" value="DUF885"/>
</dbReference>
<dbReference type="Proteomes" id="UP000219494">
    <property type="component" value="Unassembled WGS sequence"/>
</dbReference>